<dbReference type="Proteomes" id="UP000538566">
    <property type="component" value="Unassembled WGS sequence"/>
</dbReference>
<organism evidence="2 3">
    <name type="scientific">Novosphingobium taihuense</name>
    <dbReference type="NCBI Taxonomy" id="260085"/>
    <lineage>
        <taxon>Bacteria</taxon>
        <taxon>Pseudomonadati</taxon>
        <taxon>Pseudomonadota</taxon>
        <taxon>Alphaproteobacteria</taxon>
        <taxon>Sphingomonadales</taxon>
        <taxon>Sphingomonadaceae</taxon>
        <taxon>Novosphingobium</taxon>
    </lineage>
</organism>
<gene>
    <name evidence="2" type="ORF">GGR37_000387</name>
</gene>
<keyword evidence="1" id="KW-0732">Signal</keyword>
<feature type="signal peptide" evidence="1">
    <location>
        <begin position="1"/>
        <end position="31"/>
    </location>
</feature>
<dbReference type="RefSeq" id="WP_144902092.1">
    <property type="nucleotide sequence ID" value="NZ_JACHOA010000001.1"/>
</dbReference>
<dbReference type="OrthoDB" id="7510406at2"/>
<dbReference type="AlphaFoldDB" id="A0A7W7A8C1"/>
<dbReference type="EMBL" id="JACHOA010000001">
    <property type="protein sequence ID" value="MBB4612141.1"/>
    <property type="molecule type" value="Genomic_DNA"/>
</dbReference>
<evidence type="ECO:0000313" key="2">
    <source>
        <dbReference type="EMBL" id="MBB4612141.1"/>
    </source>
</evidence>
<evidence type="ECO:0000313" key="3">
    <source>
        <dbReference type="Proteomes" id="UP000538566"/>
    </source>
</evidence>
<evidence type="ECO:0000256" key="1">
    <source>
        <dbReference type="SAM" id="SignalP"/>
    </source>
</evidence>
<protein>
    <submittedName>
        <fullName evidence="2">Uncharacterized protein</fullName>
    </submittedName>
</protein>
<keyword evidence="3" id="KW-1185">Reference proteome</keyword>
<name>A0A7W7A8C1_9SPHN</name>
<proteinExistence type="predicted"/>
<accession>A0A7W7A8C1</accession>
<feature type="chain" id="PRO_5031098360" evidence="1">
    <location>
        <begin position="32"/>
        <end position="135"/>
    </location>
</feature>
<sequence length="135" mass="13661">MRTTTRNHARQFAAAVLIAGAALDLSPVAHAATAEASASVVIVEPVGAGFSFDILSDTVSAVFLNGDAGDSVSLLMSGRKPGGQSASRESGVVVMASGVYRIDLLQSAASPARLRSTIRAASPGGSSILFLAQFN</sequence>
<comment type="caution">
    <text evidence="2">The sequence shown here is derived from an EMBL/GenBank/DDBJ whole genome shotgun (WGS) entry which is preliminary data.</text>
</comment>
<reference evidence="2 3" key="1">
    <citation type="submission" date="2020-08" db="EMBL/GenBank/DDBJ databases">
        <title>Genomic Encyclopedia of Type Strains, Phase IV (KMG-IV): sequencing the most valuable type-strain genomes for metagenomic binning, comparative biology and taxonomic classification.</title>
        <authorList>
            <person name="Goeker M."/>
        </authorList>
    </citation>
    <scope>NUCLEOTIDE SEQUENCE [LARGE SCALE GENOMIC DNA]</scope>
    <source>
        <strain evidence="2 3">DSM 17507</strain>
    </source>
</reference>